<proteinExistence type="inferred from homology"/>
<accession>A0A377Q069</accession>
<dbReference type="GO" id="GO:0004414">
    <property type="term" value="F:homoserine O-acetyltransferase activity"/>
    <property type="evidence" value="ECO:0007669"/>
    <property type="project" value="UniProtKB-EC"/>
</dbReference>
<dbReference type="Pfam" id="PF04204">
    <property type="entry name" value="HTS"/>
    <property type="match status" value="1"/>
</dbReference>
<feature type="binding site" evidence="5">
    <location>
        <position position="162"/>
    </location>
    <ligand>
        <name>substrate</name>
    </ligand>
</feature>
<dbReference type="Proteomes" id="UP000037800">
    <property type="component" value="Unassembled WGS sequence"/>
</dbReference>
<evidence type="ECO:0000256" key="2">
    <source>
        <dbReference type="ARBA" id="ARBA00022605"/>
    </source>
</evidence>
<dbReference type="GO" id="GO:0008899">
    <property type="term" value="F:homoserine O-succinyltransferase activity"/>
    <property type="evidence" value="ECO:0007669"/>
    <property type="project" value="UniProtKB-UniRule"/>
</dbReference>
<evidence type="ECO:0000256" key="3">
    <source>
        <dbReference type="ARBA" id="ARBA00022679"/>
    </source>
</evidence>
<comment type="similarity">
    <text evidence="5">Belongs to the MetA family.</text>
</comment>
<dbReference type="InterPro" id="IPR005697">
    <property type="entry name" value="HST_MetA"/>
</dbReference>
<keyword evidence="4 5" id="KW-0012">Acyltransferase</keyword>
<comment type="function">
    <text evidence="5">Transfers an acetyl group from acetyl-CoA to L-homoserine, forming acetyl-L-homoserine.</text>
</comment>
<feature type="site" description="Important for acyl-CoA specificity" evidence="5">
    <location>
        <position position="110"/>
    </location>
</feature>
<feature type="site" description="Important for substrate specificity" evidence="5">
    <location>
        <position position="190"/>
    </location>
</feature>
<dbReference type="SUPFAM" id="SSF52317">
    <property type="entry name" value="Class I glutamine amidotransferase-like"/>
    <property type="match status" value="1"/>
</dbReference>
<protein>
    <recommendedName>
        <fullName evidence="5">Homoserine O-acetyltransferase</fullName>
        <shortName evidence="5">HAT</shortName>
        <ecNumber evidence="5">2.3.1.31</ecNumber>
    </recommendedName>
    <alternativeName>
        <fullName evidence="5">Homoserine transacetylase</fullName>
        <shortName evidence="5">HTA</shortName>
    </alternativeName>
</protein>
<name>A0A377Q069_9HELI</name>
<feature type="binding site" evidence="5">
    <location>
        <position position="245"/>
    </location>
    <ligand>
        <name>substrate</name>
    </ligand>
</feature>
<dbReference type="InterPro" id="IPR033752">
    <property type="entry name" value="MetA_family"/>
</dbReference>
<evidence type="ECO:0000256" key="1">
    <source>
        <dbReference type="ARBA" id="ARBA00022490"/>
    </source>
</evidence>
<comment type="pathway">
    <text evidence="5">Amino-acid biosynthesis; L-methionine biosynthesis via de novo pathway; O-acetyl-L-homoserine from L-homoserine: step 1/1.</text>
</comment>
<evidence type="ECO:0000256" key="6">
    <source>
        <dbReference type="PIRSR" id="PIRSR000450-1"/>
    </source>
</evidence>
<feature type="active site" evidence="5">
    <location>
        <position position="233"/>
    </location>
</feature>
<dbReference type="Gene3D" id="3.40.50.880">
    <property type="match status" value="1"/>
</dbReference>
<organism evidence="8 10">
    <name type="scientific">Helicobacter pullorum</name>
    <dbReference type="NCBI Taxonomy" id="35818"/>
    <lineage>
        <taxon>Bacteria</taxon>
        <taxon>Pseudomonadati</taxon>
        <taxon>Campylobacterota</taxon>
        <taxon>Epsilonproteobacteria</taxon>
        <taxon>Campylobacterales</taxon>
        <taxon>Helicobacteraceae</taxon>
        <taxon>Helicobacter</taxon>
    </lineage>
</organism>
<dbReference type="PANTHER" id="PTHR20919:SF0">
    <property type="entry name" value="HOMOSERINE O-SUCCINYLTRANSFERASE"/>
    <property type="match status" value="1"/>
</dbReference>
<gene>
    <name evidence="8" type="primary">metA</name>
    <name evidence="5" type="synonym">metAA</name>
    <name evidence="7" type="ORF">HPU229336_04405</name>
    <name evidence="8" type="ORF">NCTC13156_00988</name>
</gene>
<dbReference type="NCBIfam" id="TIGR01001">
    <property type="entry name" value="metA"/>
    <property type="match status" value="1"/>
</dbReference>
<comment type="subcellular location">
    <subcellularLocation>
        <location evidence="5">Cytoplasm</location>
    </subcellularLocation>
</comment>
<evidence type="ECO:0000256" key="5">
    <source>
        <dbReference type="HAMAP-Rule" id="MF_00295"/>
    </source>
</evidence>
<comment type="caution">
    <text evidence="5">Lacks conserved residue(s) required for the propagation of feature annotation.</text>
</comment>
<dbReference type="UniPathway" id="UPA00051">
    <property type="reaction ID" value="UER00074"/>
</dbReference>
<comment type="catalytic activity">
    <reaction evidence="5">
        <text>L-homoserine + acetyl-CoA = O-acetyl-L-homoserine + CoA</text>
        <dbReference type="Rhea" id="RHEA:13701"/>
        <dbReference type="ChEBI" id="CHEBI:57287"/>
        <dbReference type="ChEBI" id="CHEBI:57288"/>
        <dbReference type="ChEBI" id="CHEBI:57476"/>
        <dbReference type="ChEBI" id="CHEBI:57716"/>
        <dbReference type="EC" id="2.3.1.31"/>
    </reaction>
</comment>
<dbReference type="InterPro" id="IPR029062">
    <property type="entry name" value="Class_I_gatase-like"/>
</dbReference>
<reference evidence="8 10" key="2">
    <citation type="submission" date="2018-06" db="EMBL/GenBank/DDBJ databases">
        <authorList>
            <consortium name="Pathogen Informatics"/>
            <person name="Doyle S."/>
        </authorList>
    </citation>
    <scope>NUCLEOTIDE SEQUENCE [LARGE SCALE GENOMIC DNA]</scope>
    <source>
        <strain evidence="8 10">NCTC13156</strain>
    </source>
</reference>
<dbReference type="PANTHER" id="PTHR20919">
    <property type="entry name" value="HOMOSERINE O-SUCCINYLTRANSFERASE"/>
    <property type="match status" value="1"/>
</dbReference>
<dbReference type="HAMAP" id="MF_00295">
    <property type="entry name" value="MetA_acyltransf"/>
    <property type="match status" value="1"/>
</dbReference>
<sequence length="302" mass="34659">MPLIIPEEIPAFKLLKDYAFIMGQKRATSQDIRPLEVLIINLMPTKIETENQILALLANSPLQVNITLLSTATYIGKNTPQSHLNRFYVNFETIKNKNFDGAIVTGAPIEHLPFESVKYWNELTTIMDYLKKHCTSTLYLCWGAMAGLHYFHKIPKIPLKEKLFGIFEHSLVENDLLLNGLDEIVKMPHSRHSGIDESYIYQNPNLKILLKGEISGIAALKDEKDFFILGHPEYSKNTLELEYKRDLEKGLKIKKPLNYFDKKGNPILSWRSSASVMFSNWLNFSVYQDTPFVLENQDSGFS</sequence>
<feature type="active site" description="Acyl-thioester intermediate" evidence="5 6">
    <location>
        <position position="141"/>
    </location>
</feature>
<dbReference type="EMBL" id="JNUR01000032">
    <property type="protein sequence ID" value="KPH50085.1"/>
    <property type="molecule type" value="Genomic_DNA"/>
</dbReference>
<dbReference type="GO" id="GO:0005737">
    <property type="term" value="C:cytoplasm"/>
    <property type="evidence" value="ECO:0007669"/>
    <property type="project" value="UniProtKB-SubCell"/>
</dbReference>
<keyword evidence="5" id="KW-0486">Methionine biosynthesis</keyword>
<feature type="binding site" evidence="5">
    <location>
        <position position="190"/>
    </location>
    <ligand>
        <name>substrate</name>
    </ligand>
</feature>
<evidence type="ECO:0000313" key="9">
    <source>
        <dbReference type="Proteomes" id="UP000037800"/>
    </source>
</evidence>
<dbReference type="GO" id="GO:0019281">
    <property type="term" value="P:L-methionine biosynthetic process from homoserine via O-succinyl-L-homoserine and cystathionine"/>
    <property type="evidence" value="ECO:0007669"/>
    <property type="project" value="InterPro"/>
</dbReference>
<keyword evidence="3 5" id="KW-0808">Transferase</keyword>
<evidence type="ECO:0000256" key="4">
    <source>
        <dbReference type="ARBA" id="ARBA00023315"/>
    </source>
</evidence>
<keyword evidence="1 5" id="KW-0963">Cytoplasm</keyword>
<dbReference type="EMBL" id="UGJF01000001">
    <property type="protein sequence ID" value="STQ88154.1"/>
    <property type="molecule type" value="Genomic_DNA"/>
</dbReference>
<feature type="active site" description="Proton acceptor" evidence="5">
    <location>
        <position position="231"/>
    </location>
</feature>
<dbReference type="Proteomes" id="UP000255269">
    <property type="component" value="Unassembled WGS sequence"/>
</dbReference>
<dbReference type="EC" id="2.3.1.31" evidence="5"/>
<keyword evidence="2 5" id="KW-0028">Amino-acid biosynthesis</keyword>
<dbReference type="CDD" id="cd03131">
    <property type="entry name" value="GATase1_HTS"/>
    <property type="match status" value="1"/>
</dbReference>
<dbReference type="PIRSF" id="PIRSF000450">
    <property type="entry name" value="H_ser_succinyltr"/>
    <property type="match status" value="1"/>
</dbReference>
<reference evidence="7 9" key="1">
    <citation type="submission" date="2014-06" db="EMBL/GenBank/DDBJ databases">
        <title>Helicobacter pullorum isolates in fresh chicken meat - phenotypic and genotypic features.</title>
        <authorList>
            <person name="Borges V."/>
            <person name="Santos A."/>
            <person name="Correia C.B."/>
            <person name="Saraiva M."/>
            <person name="Menard A."/>
            <person name="Vieira L."/>
            <person name="Sampaio D.A."/>
            <person name="Gomes J.P."/>
            <person name="Oleastro M."/>
        </authorList>
    </citation>
    <scope>NUCLEOTIDE SEQUENCE [LARGE SCALE GENOMIC DNA]</scope>
    <source>
        <strain evidence="7 9">229336/12</strain>
    </source>
</reference>
<evidence type="ECO:0000313" key="8">
    <source>
        <dbReference type="EMBL" id="STQ88154.1"/>
    </source>
</evidence>
<evidence type="ECO:0000313" key="7">
    <source>
        <dbReference type="EMBL" id="KPH50085.1"/>
    </source>
</evidence>
<dbReference type="AlphaFoldDB" id="A0A377Q069"/>
<evidence type="ECO:0000313" key="10">
    <source>
        <dbReference type="Proteomes" id="UP000255269"/>
    </source>
</evidence>
<dbReference type="RefSeq" id="WP_005022661.1">
    <property type="nucleotide sequence ID" value="NZ_CABKNZ010000040.1"/>
</dbReference>